<protein>
    <submittedName>
        <fullName evidence="2">Uncharacterized protein</fullName>
    </submittedName>
</protein>
<accession>A0A9C7PSY3</accession>
<organism evidence="2 3">
    <name type="scientific">Galdieria partita</name>
    <dbReference type="NCBI Taxonomy" id="83374"/>
    <lineage>
        <taxon>Eukaryota</taxon>
        <taxon>Rhodophyta</taxon>
        <taxon>Bangiophyceae</taxon>
        <taxon>Galdieriales</taxon>
        <taxon>Galdieriaceae</taxon>
        <taxon>Galdieria</taxon>
    </lineage>
</organism>
<comment type="caution">
    <text evidence="2">The sequence shown here is derived from an EMBL/GenBank/DDBJ whole genome shotgun (WGS) entry which is preliminary data.</text>
</comment>
<dbReference type="EMBL" id="BQMJ01000007">
    <property type="protein sequence ID" value="GJQ09241.1"/>
    <property type="molecule type" value="Genomic_DNA"/>
</dbReference>
<evidence type="ECO:0000313" key="2">
    <source>
        <dbReference type="EMBL" id="GJQ09241.1"/>
    </source>
</evidence>
<dbReference type="OrthoDB" id="531564at2759"/>
<dbReference type="Proteomes" id="UP001061958">
    <property type="component" value="Unassembled WGS sequence"/>
</dbReference>
<evidence type="ECO:0000256" key="1">
    <source>
        <dbReference type="SAM" id="MobiDB-lite"/>
    </source>
</evidence>
<name>A0A9C7PSY3_9RHOD</name>
<keyword evidence="3" id="KW-1185">Reference proteome</keyword>
<feature type="region of interest" description="Disordered" evidence="1">
    <location>
        <begin position="55"/>
        <end position="75"/>
    </location>
</feature>
<evidence type="ECO:0000313" key="3">
    <source>
        <dbReference type="Proteomes" id="UP001061958"/>
    </source>
</evidence>
<reference evidence="2" key="1">
    <citation type="journal article" date="2022" name="Proc. Natl. Acad. Sci. U.S.A.">
        <title>Life cycle and functional genomics of the unicellular red alga Galdieria for elucidating algal and plant evolution and industrial use.</title>
        <authorList>
            <person name="Hirooka S."/>
            <person name="Itabashi T."/>
            <person name="Ichinose T.M."/>
            <person name="Onuma R."/>
            <person name="Fujiwara T."/>
            <person name="Yamashita S."/>
            <person name="Jong L.W."/>
            <person name="Tomita R."/>
            <person name="Iwane A.H."/>
            <person name="Miyagishima S.Y."/>
        </authorList>
    </citation>
    <scope>NUCLEOTIDE SEQUENCE</scope>
    <source>
        <strain evidence="2">NBRC 102759</strain>
    </source>
</reference>
<dbReference type="AlphaFoldDB" id="A0A9C7PSY3"/>
<reference evidence="2" key="2">
    <citation type="submission" date="2022-01" db="EMBL/GenBank/DDBJ databases">
        <authorList>
            <person name="Hirooka S."/>
            <person name="Miyagishima S.Y."/>
        </authorList>
    </citation>
    <scope>NUCLEOTIDE SEQUENCE</scope>
    <source>
        <strain evidence="2">NBRC 102759</strain>
    </source>
</reference>
<sequence>MGKRFDYTKPYNGYVPPQPSRSTRIMTRTMGTVFWFFIMLRTKQDLPRRIKSHWEAKREEEEEEEALEKEGAELF</sequence>
<proteinExistence type="predicted"/>
<gene>
    <name evidence="2" type="ORF">GpartN1_g1032.t1</name>
</gene>